<comment type="caution">
    <text evidence="10">The sequence shown here is derived from an EMBL/GenBank/DDBJ whole genome shotgun (WGS) entry which is preliminary data.</text>
</comment>
<comment type="subcellular location">
    <subcellularLocation>
        <location evidence="1">Cell membrane</location>
    </subcellularLocation>
</comment>
<keyword evidence="4 6" id="KW-0807">Transducer</keyword>
<dbReference type="InterPro" id="IPR004089">
    <property type="entry name" value="MCPsignal_dom"/>
</dbReference>
<comment type="similarity">
    <text evidence="5">Belongs to the methyl-accepting chemotaxis (MCP) protein family.</text>
</comment>
<evidence type="ECO:0000259" key="8">
    <source>
        <dbReference type="PROSITE" id="PS50111"/>
    </source>
</evidence>
<dbReference type="SMART" id="SM00283">
    <property type="entry name" value="MA"/>
    <property type="match status" value="1"/>
</dbReference>
<dbReference type="Pfam" id="PF00015">
    <property type="entry name" value="MCPsignal"/>
    <property type="match status" value="1"/>
</dbReference>
<evidence type="ECO:0000256" key="7">
    <source>
        <dbReference type="SAM" id="Phobius"/>
    </source>
</evidence>
<dbReference type="GO" id="GO:0005886">
    <property type="term" value="C:plasma membrane"/>
    <property type="evidence" value="ECO:0007669"/>
    <property type="project" value="UniProtKB-SubCell"/>
</dbReference>
<keyword evidence="3 7" id="KW-0472">Membrane</keyword>
<keyword evidence="11" id="KW-1185">Reference proteome</keyword>
<dbReference type="OrthoDB" id="107771at2"/>
<feature type="domain" description="HAMP" evidence="9">
    <location>
        <begin position="209"/>
        <end position="262"/>
    </location>
</feature>
<dbReference type="InterPro" id="IPR003660">
    <property type="entry name" value="HAMP_dom"/>
</dbReference>
<evidence type="ECO:0000256" key="3">
    <source>
        <dbReference type="ARBA" id="ARBA00023136"/>
    </source>
</evidence>
<dbReference type="CDD" id="cd06225">
    <property type="entry name" value="HAMP"/>
    <property type="match status" value="1"/>
</dbReference>
<keyword evidence="7" id="KW-1133">Transmembrane helix</keyword>
<dbReference type="Gene3D" id="6.10.340.10">
    <property type="match status" value="1"/>
</dbReference>
<dbReference type="SUPFAM" id="SSF58104">
    <property type="entry name" value="Methyl-accepting chemotaxis protein (MCP) signaling domain"/>
    <property type="match status" value="1"/>
</dbReference>
<evidence type="ECO:0000259" key="9">
    <source>
        <dbReference type="PROSITE" id="PS50885"/>
    </source>
</evidence>
<keyword evidence="7" id="KW-0812">Transmembrane</keyword>
<dbReference type="EMBL" id="VDGG01000005">
    <property type="protein sequence ID" value="TQR17954.1"/>
    <property type="molecule type" value="Genomic_DNA"/>
</dbReference>
<dbReference type="Gene3D" id="1.10.287.950">
    <property type="entry name" value="Methyl-accepting chemotaxis protein"/>
    <property type="match status" value="1"/>
</dbReference>
<evidence type="ECO:0000256" key="1">
    <source>
        <dbReference type="ARBA" id="ARBA00004236"/>
    </source>
</evidence>
<dbReference type="CDD" id="cd11386">
    <property type="entry name" value="MCP_signal"/>
    <property type="match status" value="1"/>
</dbReference>
<dbReference type="Pfam" id="PF12729">
    <property type="entry name" value="4HB_MCP_1"/>
    <property type="match status" value="1"/>
</dbReference>
<dbReference type="PROSITE" id="PS50885">
    <property type="entry name" value="HAMP"/>
    <property type="match status" value="1"/>
</dbReference>
<dbReference type="PANTHER" id="PTHR32089:SF112">
    <property type="entry name" value="LYSOZYME-LIKE PROTEIN-RELATED"/>
    <property type="match status" value="1"/>
</dbReference>
<evidence type="ECO:0000256" key="5">
    <source>
        <dbReference type="ARBA" id="ARBA00029447"/>
    </source>
</evidence>
<feature type="domain" description="Methyl-accepting transducer" evidence="8">
    <location>
        <begin position="281"/>
        <end position="517"/>
    </location>
</feature>
<accession>A0A544TKH9</accession>
<gene>
    <name evidence="10" type="ORF">FG383_03645</name>
</gene>
<dbReference type="PROSITE" id="PS50111">
    <property type="entry name" value="CHEMOTAXIS_TRANSDUC_2"/>
    <property type="match status" value="1"/>
</dbReference>
<dbReference type="GO" id="GO:0007165">
    <property type="term" value="P:signal transduction"/>
    <property type="evidence" value="ECO:0007669"/>
    <property type="project" value="UniProtKB-KW"/>
</dbReference>
<evidence type="ECO:0000313" key="10">
    <source>
        <dbReference type="EMBL" id="TQR17954.1"/>
    </source>
</evidence>
<dbReference type="Pfam" id="PF00672">
    <property type="entry name" value="HAMP"/>
    <property type="match status" value="1"/>
</dbReference>
<dbReference type="PANTHER" id="PTHR32089">
    <property type="entry name" value="METHYL-ACCEPTING CHEMOTAXIS PROTEIN MCPB"/>
    <property type="match status" value="1"/>
</dbReference>
<dbReference type="Proteomes" id="UP000318937">
    <property type="component" value="Unassembled WGS sequence"/>
</dbReference>
<dbReference type="RefSeq" id="WP_142605489.1">
    <property type="nucleotide sequence ID" value="NZ_VDGG01000005.1"/>
</dbReference>
<evidence type="ECO:0000313" key="11">
    <source>
        <dbReference type="Proteomes" id="UP000318937"/>
    </source>
</evidence>
<dbReference type="InterPro" id="IPR024478">
    <property type="entry name" value="HlyB_4HB_MCP"/>
</dbReference>
<feature type="transmembrane region" description="Helical" evidence="7">
    <location>
        <begin position="187"/>
        <end position="206"/>
    </location>
</feature>
<dbReference type="SMART" id="SM00304">
    <property type="entry name" value="HAMP"/>
    <property type="match status" value="2"/>
</dbReference>
<name>A0A544TKH9_9BACI</name>
<evidence type="ECO:0000256" key="4">
    <source>
        <dbReference type="ARBA" id="ARBA00023224"/>
    </source>
</evidence>
<reference evidence="10 11" key="1">
    <citation type="submission" date="2019-05" db="EMBL/GenBank/DDBJ databases">
        <title>Psychrobacillus vulpis sp. nov., a new species isolated from feces of a red fox that inhabits in The Tablas de Daimiel Natural Park, Albacete, Spain.</title>
        <authorList>
            <person name="Rodriguez M."/>
            <person name="Reina J.C."/>
            <person name="Bejar V."/>
            <person name="Llamas I."/>
        </authorList>
    </citation>
    <scope>NUCLEOTIDE SEQUENCE [LARGE SCALE GENOMIC DNA]</scope>
    <source>
        <strain evidence="10 11">NHI-2</strain>
    </source>
</reference>
<organism evidence="10 11">
    <name type="scientific">Psychrobacillus soli</name>
    <dbReference type="NCBI Taxonomy" id="1543965"/>
    <lineage>
        <taxon>Bacteria</taxon>
        <taxon>Bacillati</taxon>
        <taxon>Bacillota</taxon>
        <taxon>Bacilli</taxon>
        <taxon>Bacillales</taxon>
        <taxon>Bacillaceae</taxon>
        <taxon>Psychrobacillus</taxon>
    </lineage>
</organism>
<evidence type="ECO:0000256" key="2">
    <source>
        <dbReference type="ARBA" id="ARBA00022475"/>
    </source>
</evidence>
<dbReference type="AlphaFoldDB" id="A0A544TKH9"/>
<sequence>MKSIKGKILISFAVVLLILIVMATYSYITINTTSNDVEDITSNEMAFLESSNSMTFSVANRSKIVRDYVLFDKEEFKEQFLAETEKAIEKEKVLHDAISSGRISKKVESALKDADAKTIRWRTLVNDEIIPLYDSGDKEGAIRLMEEKCLPYSQEAIEAWVNVVDIQNSITKAQTEEMNASAAQSKLLIIITSALAIVIAITVALYNANSISQAITLVVKRLETIAMGDLRGELLETRSKDEIGRLINSSNTMVTNLKALMARVSETSSQVAASSVQFTASAEQSSASAEQVTTSIQDIASGAETSSQSASESLHAISVVSTGVKRIAVSSAGVAGESLNTTIQANEGNTRIQQAVSQMQAIQTSVGTTSKLVTNLGERSKEIGQIVEVITGIADQTNLLALNAAIEAARAGEHGRGFAVVADEVRKLAEQSKHSADQIAQLVNQIQRDTNIAVESMATGTKEVETGTYVITEVGEAFGRILESIQLVSEKIEEVSISAEQMAGSTQQVHASVDSLAEIAQNAAANSQNVVAASEEQLATMQEVTTSATSLNFLAGELQEELNKFKF</sequence>
<keyword evidence="2" id="KW-1003">Cell membrane</keyword>
<evidence type="ECO:0000256" key="6">
    <source>
        <dbReference type="PROSITE-ProRule" id="PRU00284"/>
    </source>
</evidence>
<protein>
    <submittedName>
        <fullName evidence="10">HAMP domain-containing protein</fullName>
    </submittedName>
</protein>
<proteinExistence type="inferred from homology"/>